<dbReference type="Proteomes" id="UP001154282">
    <property type="component" value="Unassembled WGS sequence"/>
</dbReference>
<proteinExistence type="predicted"/>
<sequence length="84" mass="9195">MAHRPTLYHSPSMAERFQPKTGRSGLNNGMGTVTRVAGGVREQGSSGKYWSPDWSPSAGGPCNHDWRSRALRTTLSTRDSTIYA</sequence>
<name>A0AAV0KSR7_9ROSI</name>
<comment type="caution">
    <text evidence="2">The sequence shown here is derived from an EMBL/GenBank/DDBJ whole genome shotgun (WGS) entry which is preliminary data.</text>
</comment>
<evidence type="ECO:0000313" key="3">
    <source>
        <dbReference type="Proteomes" id="UP001154282"/>
    </source>
</evidence>
<accession>A0AAV0KSR7</accession>
<gene>
    <name evidence="2" type="ORF">LITE_LOCUS20067</name>
</gene>
<keyword evidence="3" id="KW-1185">Reference proteome</keyword>
<reference evidence="2" key="1">
    <citation type="submission" date="2022-08" db="EMBL/GenBank/DDBJ databases">
        <authorList>
            <person name="Gutierrez-Valencia J."/>
        </authorList>
    </citation>
    <scope>NUCLEOTIDE SEQUENCE</scope>
</reference>
<dbReference type="EMBL" id="CAMGYJ010000005">
    <property type="protein sequence ID" value="CAI0424803.1"/>
    <property type="molecule type" value="Genomic_DNA"/>
</dbReference>
<organism evidence="2 3">
    <name type="scientific">Linum tenue</name>
    <dbReference type="NCBI Taxonomy" id="586396"/>
    <lineage>
        <taxon>Eukaryota</taxon>
        <taxon>Viridiplantae</taxon>
        <taxon>Streptophyta</taxon>
        <taxon>Embryophyta</taxon>
        <taxon>Tracheophyta</taxon>
        <taxon>Spermatophyta</taxon>
        <taxon>Magnoliopsida</taxon>
        <taxon>eudicotyledons</taxon>
        <taxon>Gunneridae</taxon>
        <taxon>Pentapetalae</taxon>
        <taxon>rosids</taxon>
        <taxon>fabids</taxon>
        <taxon>Malpighiales</taxon>
        <taxon>Linaceae</taxon>
        <taxon>Linum</taxon>
    </lineage>
</organism>
<evidence type="ECO:0000256" key="1">
    <source>
        <dbReference type="SAM" id="MobiDB-lite"/>
    </source>
</evidence>
<dbReference type="AlphaFoldDB" id="A0AAV0KSR7"/>
<protein>
    <submittedName>
        <fullName evidence="2">Uncharacterized protein</fullName>
    </submittedName>
</protein>
<feature type="region of interest" description="Disordered" evidence="1">
    <location>
        <begin position="1"/>
        <end position="66"/>
    </location>
</feature>
<evidence type="ECO:0000313" key="2">
    <source>
        <dbReference type="EMBL" id="CAI0424803.1"/>
    </source>
</evidence>